<evidence type="ECO:0000313" key="9">
    <source>
        <dbReference type="EMBL" id="KAJ5432399.1"/>
    </source>
</evidence>
<evidence type="ECO:0000256" key="1">
    <source>
        <dbReference type="ARBA" id="ARBA00004141"/>
    </source>
</evidence>
<dbReference type="PANTHER" id="PTHR33048:SF146">
    <property type="entry name" value="INTEGRAL MEMBRANE PROTEIN"/>
    <property type="match status" value="1"/>
</dbReference>
<keyword evidence="3 7" id="KW-1133">Transmembrane helix</keyword>
<name>A0AAD6BVA5_9EURO</name>
<evidence type="ECO:0000256" key="4">
    <source>
        <dbReference type="ARBA" id="ARBA00023136"/>
    </source>
</evidence>
<evidence type="ECO:0000256" key="7">
    <source>
        <dbReference type="SAM" id="Phobius"/>
    </source>
</evidence>
<evidence type="ECO:0000256" key="2">
    <source>
        <dbReference type="ARBA" id="ARBA00022692"/>
    </source>
</evidence>
<comment type="caution">
    <text evidence="9">The sequence shown here is derived from an EMBL/GenBank/DDBJ whole genome shotgun (WGS) entry which is preliminary data.</text>
</comment>
<dbReference type="InterPro" id="IPR049326">
    <property type="entry name" value="Rhodopsin_dom_fungi"/>
</dbReference>
<feature type="transmembrane region" description="Helical" evidence="7">
    <location>
        <begin position="204"/>
        <end position="227"/>
    </location>
</feature>
<feature type="transmembrane region" description="Helical" evidence="7">
    <location>
        <begin position="20"/>
        <end position="41"/>
    </location>
</feature>
<feature type="transmembrane region" description="Helical" evidence="7">
    <location>
        <begin position="73"/>
        <end position="99"/>
    </location>
</feature>
<reference evidence="9" key="2">
    <citation type="journal article" date="2023" name="IMA Fungus">
        <title>Comparative genomic study of the Penicillium genus elucidates a diverse pangenome and 15 lateral gene transfer events.</title>
        <authorList>
            <person name="Petersen C."/>
            <person name="Sorensen T."/>
            <person name="Nielsen M.R."/>
            <person name="Sondergaard T.E."/>
            <person name="Sorensen J.L."/>
            <person name="Fitzpatrick D.A."/>
            <person name="Frisvad J.C."/>
            <person name="Nielsen K.L."/>
        </authorList>
    </citation>
    <scope>NUCLEOTIDE SEQUENCE</scope>
    <source>
        <strain evidence="9">IBT 16125</strain>
    </source>
</reference>
<dbReference type="GeneID" id="81605180"/>
<dbReference type="InterPro" id="IPR052337">
    <property type="entry name" value="SAT4-like"/>
</dbReference>
<evidence type="ECO:0000313" key="10">
    <source>
        <dbReference type="Proteomes" id="UP001213681"/>
    </source>
</evidence>
<feature type="domain" description="Rhodopsin" evidence="8">
    <location>
        <begin position="37"/>
        <end position="298"/>
    </location>
</feature>
<evidence type="ECO:0000259" key="8">
    <source>
        <dbReference type="Pfam" id="PF20684"/>
    </source>
</evidence>
<evidence type="ECO:0000256" key="3">
    <source>
        <dbReference type="ARBA" id="ARBA00022989"/>
    </source>
</evidence>
<reference evidence="9" key="1">
    <citation type="submission" date="2022-12" db="EMBL/GenBank/DDBJ databases">
        <authorList>
            <person name="Petersen C."/>
        </authorList>
    </citation>
    <scope>NUCLEOTIDE SEQUENCE</scope>
    <source>
        <strain evidence="9">IBT 16125</strain>
    </source>
</reference>
<gene>
    <name evidence="9" type="ORF">N7458_011555</name>
</gene>
<comment type="similarity">
    <text evidence="5">Belongs to the SAT4 family.</text>
</comment>
<keyword evidence="10" id="KW-1185">Reference proteome</keyword>
<comment type="subcellular location">
    <subcellularLocation>
        <location evidence="1">Membrane</location>
        <topology evidence="1">Multi-pass membrane protein</topology>
    </subcellularLocation>
</comment>
<dbReference type="EMBL" id="JAPVEA010000009">
    <property type="protein sequence ID" value="KAJ5432399.1"/>
    <property type="molecule type" value="Genomic_DNA"/>
</dbReference>
<protein>
    <recommendedName>
        <fullName evidence="8">Rhodopsin domain-containing protein</fullName>
    </recommendedName>
</protein>
<organism evidence="9 10">
    <name type="scientific">Penicillium daleae</name>
    <dbReference type="NCBI Taxonomy" id="63821"/>
    <lineage>
        <taxon>Eukaryota</taxon>
        <taxon>Fungi</taxon>
        <taxon>Dikarya</taxon>
        <taxon>Ascomycota</taxon>
        <taxon>Pezizomycotina</taxon>
        <taxon>Eurotiomycetes</taxon>
        <taxon>Eurotiomycetidae</taxon>
        <taxon>Eurotiales</taxon>
        <taxon>Aspergillaceae</taxon>
        <taxon>Penicillium</taxon>
    </lineage>
</organism>
<feature type="transmembrane region" description="Helical" evidence="7">
    <location>
        <begin position="128"/>
        <end position="147"/>
    </location>
</feature>
<keyword evidence="2 7" id="KW-0812">Transmembrane</keyword>
<dbReference type="GO" id="GO:0016020">
    <property type="term" value="C:membrane"/>
    <property type="evidence" value="ECO:0007669"/>
    <property type="project" value="UniProtKB-SubCell"/>
</dbReference>
<feature type="region of interest" description="Disordered" evidence="6">
    <location>
        <begin position="330"/>
        <end position="364"/>
    </location>
</feature>
<evidence type="ECO:0000256" key="5">
    <source>
        <dbReference type="ARBA" id="ARBA00038359"/>
    </source>
</evidence>
<proteinExistence type="inferred from homology"/>
<dbReference type="Pfam" id="PF20684">
    <property type="entry name" value="Fung_rhodopsin"/>
    <property type="match status" value="1"/>
</dbReference>
<dbReference type="Proteomes" id="UP001213681">
    <property type="component" value="Unassembled WGS sequence"/>
</dbReference>
<feature type="transmembrane region" description="Helical" evidence="7">
    <location>
        <begin position="239"/>
        <end position="261"/>
    </location>
</feature>
<keyword evidence="4 7" id="KW-0472">Membrane</keyword>
<evidence type="ECO:0000256" key="6">
    <source>
        <dbReference type="SAM" id="MobiDB-lite"/>
    </source>
</evidence>
<sequence length="382" mass="42273">MGWVYNASPEVEAASQYPVILGVCVSLTVLMIITVCLRLYVRVQASRLGPADYVMVASMVGEFRMRHNGNIRCMMQGCLTVSSIQIFSIIYSALCIAQSRYGLGLPLLLRPKPDLATYTKLNYAGRPFYQLGIAGFKASLCLSYLRLISGTSMNLYRILIWIVIGLCTAGHLAGALVLIFNCSPVKRAWDFKVVGQCLPVGPTFYGLAIFTIICDVVIIFLPIPLLLRLSIKPAQKAGVVCLFLLGLFTTICSILRLTQIHRVAFGDGNSTMLVLWGTIEFNIGNIVTCVPYLAPLLRGFVRDFRSTSGRKYYDTQGRSYAMETWSKDQRSHLQSNASGPPVPRRSPSEELILSSREPSHGGIEMTVEYSVSLENESEKTPR</sequence>
<feature type="transmembrane region" description="Helical" evidence="7">
    <location>
        <begin position="159"/>
        <end position="180"/>
    </location>
</feature>
<feature type="transmembrane region" description="Helical" evidence="7">
    <location>
        <begin position="281"/>
        <end position="301"/>
    </location>
</feature>
<dbReference type="PANTHER" id="PTHR33048">
    <property type="entry name" value="PTH11-LIKE INTEGRAL MEMBRANE PROTEIN (AFU_ORTHOLOGUE AFUA_5G11245)"/>
    <property type="match status" value="1"/>
</dbReference>
<dbReference type="RefSeq" id="XP_056759691.1">
    <property type="nucleotide sequence ID" value="XM_056914937.1"/>
</dbReference>
<dbReference type="AlphaFoldDB" id="A0AAD6BVA5"/>
<accession>A0AAD6BVA5</accession>